<keyword evidence="2" id="KW-1185">Reference proteome</keyword>
<sequence length="69" mass="8019">MGEKGLFDKAVEFMGLVEDQVENEVNQIIGRKKLKNKVAEMKTDFVEAKNEWKDKVTNTFDHLMNSKDE</sequence>
<organism evidence="1 2">
    <name type="scientific">Candidatus Epulonipiscium fishelsonii</name>
    <dbReference type="NCBI Taxonomy" id="77094"/>
    <lineage>
        <taxon>Bacteria</taxon>
        <taxon>Bacillati</taxon>
        <taxon>Bacillota</taxon>
        <taxon>Clostridia</taxon>
        <taxon>Lachnospirales</taxon>
        <taxon>Lachnospiraceae</taxon>
        <taxon>Candidatus Epulonipiscium</taxon>
    </lineage>
</organism>
<gene>
    <name evidence="1" type="ORF">AN396_12650</name>
</gene>
<dbReference type="EMBL" id="LJDB01000108">
    <property type="protein sequence ID" value="ONI37557.1"/>
    <property type="molecule type" value="Genomic_DNA"/>
</dbReference>
<evidence type="ECO:0000313" key="1">
    <source>
        <dbReference type="EMBL" id="ONI37557.1"/>
    </source>
</evidence>
<dbReference type="Proteomes" id="UP000188605">
    <property type="component" value="Unassembled WGS sequence"/>
</dbReference>
<reference evidence="1" key="1">
    <citation type="submission" date="2016-08" db="EMBL/GenBank/DDBJ databases">
        <authorList>
            <person name="Ngugi D.K."/>
            <person name="Miyake S."/>
            <person name="Stingl U."/>
        </authorList>
    </citation>
    <scope>NUCLEOTIDE SEQUENCE</scope>
    <source>
        <strain evidence="1">SCG-B11WGA-EpuloA1</strain>
    </source>
</reference>
<evidence type="ECO:0000313" key="2">
    <source>
        <dbReference type="Proteomes" id="UP000188605"/>
    </source>
</evidence>
<comment type="caution">
    <text evidence="1">The sequence shown here is derived from an EMBL/GenBank/DDBJ whole genome shotgun (WGS) entry which is preliminary data.</text>
</comment>
<proteinExistence type="predicted"/>
<name>A0ACC8X7P5_9FIRM</name>
<protein>
    <submittedName>
        <fullName evidence="1">Uncharacterized protein</fullName>
    </submittedName>
</protein>
<accession>A0ACC8X7P5</accession>